<sequence>MTSESPASADDIAETAAQWFARMDSGEGSHADFEAWRDADPQHAVAFAKVYASMRQLEKLRGLTAPIEPLPRPTRRGFLTTGRAAAAVIGAIAIGALAINFGNSRVQAETAVGERKIVPFPDGGQVELNTNTKAAWKLDKGRRDLWLERGEVAIKVAVGAQPLRLRAGKNVAELGPGEYVARLRDQSLDLISLSGAATVEAAMGKVVQVGAHQGLLLTPETDRVRPVSPDDVNFLTGWRNDELVLNGQVLSEVVEELNRYGDKKIIIANPELGAIPVGGRFTNRDPAKLLAGLEASFGIHVTQEGHSIILSR</sequence>
<protein>
    <submittedName>
        <fullName evidence="4">DUF4880 domain-containing protein</fullName>
    </submittedName>
</protein>
<evidence type="ECO:0000259" key="2">
    <source>
        <dbReference type="Pfam" id="PF16220"/>
    </source>
</evidence>
<proteinExistence type="predicted"/>
<dbReference type="InterPro" id="IPR032623">
    <property type="entry name" value="FecR_N"/>
</dbReference>
<dbReference type="Gene3D" id="3.55.50.30">
    <property type="match status" value="1"/>
</dbReference>
<dbReference type="PIRSF" id="PIRSF018266">
    <property type="entry name" value="FecR"/>
    <property type="match status" value="1"/>
</dbReference>
<dbReference type="Gene3D" id="2.60.120.1440">
    <property type="match status" value="1"/>
</dbReference>
<dbReference type="PANTHER" id="PTHR30273">
    <property type="entry name" value="PERIPLASMIC SIGNAL SENSOR AND SIGMA FACTOR ACTIVATOR FECR-RELATED"/>
    <property type="match status" value="1"/>
</dbReference>
<dbReference type="Pfam" id="PF16344">
    <property type="entry name" value="FecR_C"/>
    <property type="match status" value="1"/>
</dbReference>
<reference evidence="4 5" key="1">
    <citation type="submission" date="2023-01" db="EMBL/GenBank/DDBJ databases">
        <title>Novel species of the genus Asticcacaulis isolated from rivers.</title>
        <authorList>
            <person name="Lu H."/>
        </authorList>
    </citation>
    <scope>NUCLEOTIDE SEQUENCE [LARGE SCALE GENOMIC DNA]</scope>
    <source>
        <strain evidence="4 5">BYS171W</strain>
    </source>
</reference>
<evidence type="ECO:0000313" key="4">
    <source>
        <dbReference type="EMBL" id="MDC7682158.1"/>
    </source>
</evidence>
<name>A0ABT5HQ07_9CAUL</name>
<dbReference type="InterPro" id="IPR032508">
    <property type="entry name" value="FecR_C"/>
</dbReference>
<comment type="caution">
    <text evidence="4">The sequence shown here is derived from an EMBL/GenBank/DDBJ whole genome shotgun (WGS) entry which is preliminary data.</text>
</comment>
<dbReference type="Pfam" id="PF16220">
    <property type="entry name" value="DUF4880"/>
    <property type="match status" value="1"/>
</dbReference>
<evidence type="ECO:0000259" key="3">
    <source>
        <dbReference type="Pfam" id="PF16344"/>
    </source>
</evidence>
<dbReference type="InterPro" id="IPR012373">
    <property type="entry name" value="Ferrdict_sens_TM"/>
</dbReference>
<dbReference type="EMBL" id="JAQQKX010000001">
    <property type="protein sequence ID" value="MDC7682158.1"/>
    <property type="molecule type" value="Genomic_DNA"/>
</dbReference>
<keyword evidence="5" id="KW-1185">Reference proteome</keyword>
<feature type="domain" description="Protein FecR C-terminal" evidence="3">
    <location>
        <begin position="243"/>
        <end position="310"/>
    </location>
</feature>
<evidence type="ECO:0000259" key="1">
    <source>
        <dbReference type="Pfam" id="PF04773"/>
    </source>
</evidence>
<gene>
    <name evidence="4" type="ORF">PQU92_02655</name>
</gene>
<feature type="domain" description="FecR protein" evidence="1">
    <location>
        <begin position="108"/>
        <end position="196"/>
    </location>
</feature>
<organism evidence="4 5">
    <name type="scientific">Asticcacaulis aquaticus</name>
    <dbReference type="NCBI Taxonomy" id="2984212"/>
    <lineage>
        <taxon>Bacteria</taxon>
        <taxon>Pseudomonadati</taxon>
        <taxon>Pseudomonadota</taxon>
        <taxon>Alphaproteobacteria</taxon>
        <taxon>Caulobacterales</taxon>
        <taxon>Caulobacteraceae</taxon>
        <taxon>Asticcacaulis</taxon>
    </lineage>
</organism>
<dbReference type="Proteomes" id="UP001214854">
    <property type="component" value="Unassembled WGS sequence"/>
</dbReference>
<dbReference type="RefSeq" id="WP_272746661.1">
    <property type="nucleotide sequence ID" value="NZ_JAQQKX010000001.1"/>
</dbReference>
<accession>A0ABT5HQ07</accession>
<dbReference type="PANTHER" id="PTHR30273:SF2">
    <property type="entry name" value="PROTEIN FECR"/>
    <property type="match status" value="1"/>
</dbReference>
<evidence type="ECO:0000313" key="5">
    <source>
        <dbReference type="Proteomes" id="UP001214854"/>
    </source>
</evidence>
<dbReference type="InterPro" id="IPR006860">
    <property type="entry name" value="FecR"/>
</dbReference>
<dbReference type="Pfam" id="PF04773">
    <property type="entry name" value="FecR"/>
    <property type="match status" value="1"/>
</dbReference>
<feature type="domain" description="FecR N-terminal" evidence="2">
    <location>
        <begin position="15"/>
        <end position="50"/>
    </location>
</feature>